<keyword evidence="2" id="KW-1185">Reference proteome</keyword>
<dbReference type="AlphaFoldDB" id="A0A8S1J1H6"/>
<accession>A0A8S1J1H6</accession>
<reference evidence="1" key="1">
    <citation type="submission" date="2020-12" db="EMBL/GenBank/DDBJ databases">
        <authorList>
            <person name="Iha C."/>
        </authorList>
    </citation>
    <scope>NUCLEOTIDE SEQUENCE</scope>
</reference>
<feature type="non-terminal residue" evidence="1">
    <location>
        <position position="1"/>
    </location>
</feature>
<gene>
    <name evidence="1" type="ORF">OSTQU699_LOCUS6595</name>
</gene>
<comment type="caution">
    <text evidence="1">The sequence shown here is derived from an EMBL/GenBank/DDBJ whole genome shotgun (WGS) entry which is preliminary data.</text>
</comment>
<sequence>CGSCPVECPDRCDCVPAPGGIATECNCYFCAVSCGSGCFCSPTKAGGECTCPPPSPTPAAERCPPPGQPLPGGSDFRSIVERECCRSSNFDACEA</sequence>
<dbReference type="EMBL" id="CAJHUC010001468">
    <property type="protein sequence ID" value="CAD7701237.1"/>
    <property type="molecule type" value="Genomic_DNA"/>
</dbReference>
<feature type="non-terminal residue" evidence="1">
    <location>
        <position position="95"/>
    </location>
</feature>
<evidence type="ECO:0000313" key="1">
    <source>
        <dbReference type="EMBL" id="CAD7701237.1"/>
    </source>
</evidence>
<proteinExistence type="predicted"/>
<dbReference type="Proteomes" id="UP000708148">
    <property type="component" value="Unassembled WGS sequence"/>
</dbReference>
<protein>
    <submittedName>
        <fullName evidence="1">Uncharacterized protein</fullName>
    </submittedName>
</protein>
<evidence type="ECO:0000313" key="2">
    <source>
        <dbReference type="Proteomes" id="UP000708148"/>
    </source>
</evidence>
<name>A0A8S1J1H6_9CHLO</name>
<organism evidence="1 2">
    <name type="scientific">Ostreobium quekettii</name>
    <dbReference type="NCBI Taxonomy" id="121088"/>
    <lineage>
        <taxon>Eukaryota</taxon>
        <taxon>Viridiplantae</taxon>
        <taxon>Chlorophyta</taxon>
        <taxon>core chlorophytes</taxon>
        <taxon>Ulvophyceae</taxon>
        <taxon>TCBD clade</taxon>
        <taxon>Bryopsidales</taxon>
        <taxon>Ostreobineae</taxon>
        <taxon>Ostreobiaceae</taxon>
        <taxon>Ostreobium</taxon>
    </lineage>
</organism>